<evidence type="ECO:0000313" key="3">
    <source>
        <dbReference type="EMBL" id="MBK6264368.1"/>
    </source>
</evidence>
<feature type="domain" description="Bacterial Ig-like" evidence="2">
    <location>
        <begin position="1208"/>
        <end position="1298"/>
    </location>
</feature>
<dbReference type="RefSeq" id="WP_201430031.1">
    <property type="nucleotide sequence ID" value="NZ_JAEQBW010000001.1"/>
</dbReference>
<name>A0A934WWH5_9BACT</name>
<feature type="domain" description="Bacterial Ig-like" evidence="2">
    <location>
        <begin position="1400"/>
        <end position="1490"/>
    </location>
</feature>
<sequence>MRSELLDNIQKNKQDYNKEGSLRLFAHRLALIAFFSLTPVSFIFAQYEYDVSKAVYNGDAERFFIGTQEATPYTMAFNNDGTKMFVTGSSRFIYEYNLSVGYDVSTATYAGDGERFNLATWINSPRTLRFNGTGMKMYVLDYGNEDITEFDLTVAYDVSTASYSQEFDTAPHSIYPFSFTFSTDGSKMYVVEFANETIIEYTLSTNFDISTAGHSFTKSISAQEPFPYSIRFTPDGTKMYVTGQRYDAISQFSLSTAFDLSTATYDGNAERFSILAQESQATSMNFNSDGSKLFVLGLNGKDVNEYLLINFAPEIGGTVAGQSVNDNELISPFSTVTIADANRDQVSATIELDNYSKGVLTGTGLSGSGPYTLSSATVANLQAGLRALVFNPTDGRVTFENTETTNFSLTVSDGTLSDVDNITNVVSTSATLFLSSIEVSGNPVSTANTVDFIISFNGAVTGVDLSDFTLDNSAGVSANLASISGSGDTYTVTVDNITGHGILSIDLKDSGTGIASGGTPISGGFTNGAYHEVGDAFDVSKAIFDGDEDRFSVAALGSEPTSFAFNNDGTKMFVLEASGDDINEYTLSTAFDVSTAIYAGDAERFSIAAQEIFPASFAFNNDGTKMFVLGVSGKDINEYTLSTAFDVSIAAYAGDGEQFNVSIQETSPYSLVFNNDGTKMFVLGVSGKDINEYTLSTAFDVSTAVYAGDVERFSVSAQESSPLSLAFNNSGTKMFVMGADGDDINEYDLATAFDVSTAVYAGDGEQFNVSIQETSPYSLVFNNDGTKMFVMGQSGRDINEYSLAAPVVTGAVANQAVNDNATISPFGAITVADPNGDNVSATITLDDDTKGVLTGTGLTGTGPYTLASTDAASLQAALRALEFNPTDSRVAPGSTETTTFTLLTSDGIFDDIDSRTTVVSSPIAPTIVWSSLASSPTNAFSITATFSEPVTGFTIDDLTVGNGTASNFVATSSSVYTATITPIADGTVTVDAAAGVAQDAGGVDNIAASQFSITADVTVPTITISSSVADPTNDAFIATFTFSEDVTGFEVDDITVGNGTASDFASTSASVYTALITPTADGTVTVDVAADVAQDAATNGNTAATQFSIEFDITAPIVSITSAAANPTNGAFTATFTFSEEVTGFEIGDITVGNGTASDFASTSASVYTVLITPTTDGSVTIDVAADVAQDAATNGNTAAAQFSIEFDITAPIVSITSAAANPTNGAFTATFTFSEEVTGFEIGDITVGNGTASDFASTSASVYTVLITPTAGGTVTIDVAANVAQDAATNGNTAATQFSIEADLTAPTIAITSPATDLANGAFTATFTFSENVTDFEVGDISVGNGTASDFVSTSASVYTALITPTTDGTVTVDVAASVAQDAATNGNTAAAQFSIEFDITAPIVSITSTAAGPTNTAFMATFTFSENVTGFEVGDISVGNGTASDFMANSALEYTALVTPTADGTTTIDVAADVVQDAATNGNTAAAQFSIEFDITAPIVSITSTAAGPTNTAFMATFTFSENVTGFEVGDISVGNGTASDFMANSALEYTALVTPTADGTTTIDVAANVAQDAATNGNTAATQFSIEADLTAPTLAITSPATDPTNGAFMATFTFSENVTGFEVDDISVGNGTASDFTTTNASEYTALITPATDGTVNIDVAANVAQDAATNGNTVAAQFSIDYDGSVAEIICQNITIQLDANGIANIEASQIDNGSSDNYGIASMALDITTFDCNNIGDNEVVLTVTDVNGNTGTCLAVVTVEDVTPPEVIVRDITLPLAPNGQASITIDDIDNGSNDNCGIASRILDVSAFDTPTTASTMVILTVTDFSGNTASAPATITFGKVAQAILFEPLADKKVGADPVTLQATGGESGLPVTFSITTEPATGVASIIDNMIIIEGPGMVTVTANQAGNDVFLPAEEVSQTFEIQSNELFLPTLFSPNNDQVNDSFVIRGGGNIATIELKIFDRDNNLVFNSNSLTDLFQMGWNGNEQPQGVYIWVVKGSFTDGAPVLINGKNTGIIRLIR</sequence>
<protein>
    <submittedName>
        <fullName evidence="3">Gliding motility-associated C-terminal domain-containing protein</fullName>
    </submittedName>
</protein>
<evidence type="ECO:0000256" key="1">
    <source>
        <dbReference type="SAM" id="Phobius"/>
    </source>
</evidence>
<feature type="domain" description="Bacterial Ig-like" evidence="2">
    <location>
        <begin position="1496"/>
        <end position="1586"/>
    </location>
</feature>
<comment type="caution">
    <text evidence="3">The sequence shown here is derived from an EMBL/GenBank/DDBJ whole genome shotgun (WGS) entry which is preliminary data.</text>
</comment>
<keyword evidence="1" id="KW-1133">Transmembrane helix</keyword>
<evidence type="ECO:0000313" key="4">
    <source>
        <dbReference type="Proteomes" id="UP000611723"/>
    </source>
</evidence>
<dbReference type="Gene3D" id="2.130.10.10">
    <property type="entry name" value="YVTN repeat-like/Quinoprotein amine dehydrogenase"/>
    <property type="match status" value="1"/>
</dbReference>
<feature type="domain" description="Bacterial Ig-like" evidence="2">
    <location>
        <begin position="1304"/>
        <end position="1394"/>
    </location>
</feature>
<accession>A0A934WWH5</accession>
<feature type="domain" description="Bacterial Ig-like" evidence="2">
    <location>
        <begin position="926"/>
        <end position="1010"/>
    </location>
</feature>
<dbReference type="EMBL" id="JAEQBW010000001">
    <property type="protein sequence ID" value="MBK6264368.1"/>
    <property type="molecule type" value="Genomic_DNA"/>
</dbReference>
<dbReference type="Pfam" id="PF19078">
    <property type="entry name" value="Big_12"/>
    <property type="match status" value="8"/>
</dbReference>
<dbReference type="PANTHER" id="PTHR34677">
    <property type="match status" value="1"/>
</dbReference>
<organism evidence="3 4">
    <name type="scientific">Marivirga aurantiaca</name>
    <dbReference type="NCBI Taxonomy" id="2802615"/>
    <lineage>
        <taxon>Bacteria</taxon>
        <taxon>Pseudomonadati</taxon>
        <taxon>Bacteroidota</taxon>
        <taxon>Cytophagia</taxon>
        <taxon>Cytophagales</taxon>
        <taxon>Marivirgaceae</taxon>
        <taxon>Marivirga</taxon>
    </lineage>
</organism>
<dbReference type="InterPro" id="IPR015943">
    <property type="entry name" value="WD40/YVTN_repeat-like_dom_sf"/>
</dbReference>
<feature type="transmembrane region" description="Helical" evidence="1">
    <location>
        <begin position="21"/>
        <end position="45"/>
    </location>
</feature>
<evidence type="ECO:0000259" key="2">
    <source>
        <dbReference type="Pfam" id="PF19078"/>
    </source>
</evidence>
<feature type="domain" description="Bacterial Ig-like" evidence="2">
    <location>
        <begin position="1112"/>
        <end position="1202"/>
    </location>
</feature>
<feature type="domain" description="Bacterial Ig-like" evidence="2">
    <location>
        <begin position="1592"/>
        <end position="1683"/>
    </location>
</feature>
<dbReference type="SUPFAM" id="SSF75011">
    <property type="entry name" value="3-carboxy-cis,cis-mucoante lactonizing enzyme"/>
    <property type="match status" value="2"/>
</dbReference>
<gene>
    <name evidence="3" type="ORF">JKA74_04910</name>
</gene>
<dbReference type="PANTHER" id="PTHR34677:SF3">
    <property type="entry name" value="BACTERIAL IG-LIKE DOMAIN-CONTAINING PROTEIN"/>
    <property type="match status" value="1"/>
</dbReference>
<proteinExistence type="predicted"/>
<feature type="domain" description="Bacterial Ig-like" evidence="2">
    <location>
        <begin position="1016"/>
        <end position="1107"/>
    </location>
</feature>
<keyword evidence="1" id="KW-0812">Transmembrane</keyword>
<keyword evidence="1" id="KW-0472">Membrane</keyword>
<dbReference type="InterPro" id="IPR044048">
    <property type="entry name" value="Big_12"/>
</dbReference>
<keyword evidence="4" id="KW-1185">Reference proteome</keyword>
<dbReference type="Proteomes" id="UP000611723">
    <property type="component" value="Unassembled WGS sequence"/>
</dbReference>
<reference evidence="3" key="1">
    <citation type="submission" date="2021-01" db="EMBL/GenBank/DDBJ databases">
        <title>Marivirga aurantiaca sp. nov., isolated from intertidal surface sediments.</title>
        <authorList>
            <person name="Zhang M."/>
        </authorList>
    </citation>
    <scope>NUCLEOTIDE SEQUENCE</scope>
    <source>
        <strain evidence="3">S37H4</strain>
    </source>
</reference>
<dbReference type="Pfam" id="PF13585">
    <property type="entry name" value="CHU_C"/>
    <property type="match status" value="1"/>
</dbReference>